<feature type="compositionally biased region" description="Polar residues" evidence="1">
    <location>
        <begin position="293"/>
        <end position="317"/>
    </location>
</feature>
<dbReference type="Pfam" id="PF03564">
    <property type="entry name" value="DUF1759"/>
    <property type="match status" value="1"/>
</dbReference>
<evidence type="ECO:0000313" key="2">
    <source>
        <dbReference type="EMBL" id="KAK0136993.1"/>
    </source>
</evidence>
<evidence type="ECO:0000256" key="1">
    <source>
        <dbReference type="SAM" id="MobiDB-lite"/>
    </source>
</evidence>
<reference evidence="2" key="1">
    <citation type="journal article" date="2023" name="Front. Mar. Sci.">
        <title>A new Merluccius polli reference genome to investigate the effects of global change in West African waters.</title>
        <authorList>
            <person name="Mateo J.L."/>
            <person name="Blanco-Fernandez C."/>
            <person name="Garcia-Vazquez E."/>
            <person name="Machado-Schiaffino G."/>
        </authorList>
    </citation>
    <scope>NUCLEOTIDE SEQUENCE</scope>
    <source>
        <strain evidence="2">C29</strain>
        <tissue evidence="2">Fin</tissue>
    </source>
</reference>
<sequence>MADEARDTEEQQLLDDVEQLVEKSKRKRRTIRSSTTRLLNQIDGEVSKRDLDIGRVREMLSVLSAKEDSLRELDRIAEEQTSMDDVEAEIELAEDYRDRIIGMKTQAHQVIQAHETLMIEKFNRDVSLWQEFWSQYETAIHSNDALCNREKFTYLKTYLAGTAAKAVAGLTLTDSNYDAAVDILRSRFGRKDLIVNAHMSKLLNLTPVKKSSDVNALRQLYDDCEIQIRSLESLGVVSDTYGGMLCPMLLQMLPEDMALEYSRQRGDQDEWKVPDVLRFLQKEVQSRERASQMMRSYNQRENQSAHKTGSKSYSTSDMKLKKPSMTSAATLHTANQKTQNCLFCDSAEHKSESCPDHHVSARKEKLKKLGRRFVCLGPKHIARFCRLKAMSCATCGGKHHVAI</sequence>
<gene>
    <name evidence="2" type="ORF">N1851_026860</name>
</gene>
<dbReference type="Proteomes" id="UP001174136">
    <property type="component" value="Unassembled WGS sequence"/>
</dbReference>
<dbReference type="PANTHER" id="PTHR47331:SF5">
    <property type="entry name" value="RIBONUCLEASE H"/>
    <property type="match status" value="1"/>
</dbReference>
<comment type="caution">
    <text evidence="2">The sequence shown here is derived from an EMBL/GenBank/DDBJ whole genome shotgun (WGS) entry which is preliminary data.</text>
</comment>
<dbReference type="PANTHER" id="PTHR47331">
    <property type="entry name" value="PHD-TYPE DOMAIN-CONTAINING PROTEIN"/>
    <property type="match status" value="1"/>
</dbReference>
<accession>A0AA47MB26</accession>
<protein>
    <submittedName>
        <fullName evidence="2">Uncharacterized protein</fullName>
    </submittedName>
</protein>
<evidence type="ECO:0000313" key="3">
    <source>
        <dbReference type="Proteomes" id="UP001174136"/>
    </source>
</evidence>
<feature type="region of interest" description="Disordered" evidence="1">
    <location>
        <begin position="289"/>
        <end position="321"/>
    </location>
</feature>
<dbReference type="EMBL" id="JAOPHQ010005119">
    <property type="protein sequence ID" value="KAK0136993.1"/>
    <property type="molecule type" value="Genomic_DNA"/>
</dbReference>
<dbReference type="InterPro" id="IPR005312">
    <property type="entry name" value="DUF1759"/>
</dbReference>
<keyword evidence="3" id="KW-1185">Reference proteome</keyword>
<dbReference type="AlphaFoldDB" id="A0AA47MB26"/>
<name>A0AA47MB26_MERPO</name>
<proteinExistence type="predicted"/>
<organism evidence="2 3">
    <name type="scientific">Merluccius polli</name>
    <name type="common">Benguela hake</name>
    <name type="synonym">Merluccius cadenati</name>
    <dbReference type="NCBI Taxonomy" id="89951"/>
    <lineage>
        <taxon>Eukaryota</taxon>
        <taxon>Metazoa</taxon>
        <taxon>Chordata</taxon>
        <taxon>Craniata</taxon>
        <taxon>Vertebrata</taxon>
        <taxon>Euteleostomi</taxon>
        <taxon>Actinopterygii</taxon>
        <taxon>Neopterygii</taxon>
        <taxon>Teleostei</taxon>
        <taxon>Neoteleostei</taxon>
        <taxon>Acanthomorphata</taxon>
        <taxon>Zeiogadaria</taxon>
        <taxon>Gadariae</taxon>
        <taxon>Gadiformes</taxon>
        <taxon>Gadoidei</taxon>
        <taxon>Merlucciidae</taxon>
        <taxon>Merluccius</taxon>
    </lineage>
</organism>